<feature type="region of interest" description="Disordered" evidence="1">
    <location>
        <begin position="64"/>
        <end position="85"/>
    </location>
</feature>
<evidence type="ECO:0000313" key="4">
    <source>
        <dbReference type="Proteomes" id="UP001562425"/>
    </source>
</evidence>
<evidence type="ECO:0000256" key="2">
    <source>
        <dbReference type="SAM" id="SignalP"/>
    </source>
</evidence>
<comment type="caution">
    <text evidence="3">The sequence shown here is derived from an EMBL/GenBank/DDBJ whole genome shotgun (WGS) entry which is preliminary data.</text>
</comment>
<reference evidence="3 4" key="1">
    <citation type="submission" date="2024-05" db="EMBL/GenBank/DDBJ databases">
        <title>Culex pipiens pipiens assembly and annotation.</title>
        <authorList>
            <person name="Alout H."/>
            <person name="Durand T."/>
        </authorList>
    </citation>
    <scope>NUCLEOTIDE SEQUENCE [LARGE SCALE GENOMIC DNA]</scope>
    <source>
        <strain evidence="3">HA-2024</strain>
        <tissue evidence="3">Whole body</tissue>
    </source>
</reference>
<dbReference type="Proteomes" id="UP001562425">
    <property type="component" value="Unassembled WGS sequence"/>
</dbReference>
<keyword evidence="4" id="KW-1185">Reference proteome</keyword>
<protein>
    <submittedName>
        <fullName evidence="3">Uncharacterized protein</fullName>
    </submittedName>
</protein>
<organism evidence="3 4">
    <name type="scientific">Culex pipiens pipiens</name>
    <name type="common">Northern house mosquito</name>
    <dbReference type="NCBI Taxonomy" id="38569"/>
    <lineage>
        <taxon>Eukaryota</taxon>
        <taxon>Metazoa</taxon>
        <taxon>Ecdysozoa</taxon>
        <taxon>Arthropoda</taxon>
        <taxon>Hexapoda</taxon>
        <taxon>Insecta</taxon>
        <taxon>Pterygota</taxon>
        <taxon>Neoptera</taxon>
        <taxon>Endopterygota</taxon>
        <taxon>Diptera</taxon>
        <taxon>Nematocera</taxon>
        <taxon>Culicoidea</taxon>
        <taxon>Culicidae</taxon>
        <taxon>Culicinae</taxon>
        <taxon>Culicini</taxon>
        <taxon>Culex</taxon>
        <taxon>Culex</taxon>
    </lineage>
</organism>
<dbReference type="AlphaFoldDB" id="A0ABD1D4F0"/>
<dbReference type="EMBL" id="JBEHCU010007573">
    <property type="protein sequence ID" value="KAL1394512.1"/>
    <property type="molecule type" value="Genomic_DNA"/>
</dbReference>
<name>A0ABD1D4F0_CULPP</name>
<sequence>MARMLLISPLAVVAADSGNVATTSPAPANATTTTVPQNVTETTTSVSTTSAVVSSTVSVNATTSPAETTTSAGTTTTVAPMSTTTSRPVDSTWFVNGYLCKLTLLKEINIRYTVCSDKKSNDTSVASGQSGN</sequence>
<gene>
    <name evidence="3" type="ORF">pipiens_011901</name>
</gene>
<feature type="chain" id="PRO_5044886474" evidence="2">
    <location>
        <begin position="16"/>
        <end position="132"/>
    </location>
</feature>
<evidence type="ECO:0000313" key="3">
    <source>
        <dbReference type="EMBL" id="KAL1394512.1"/>
    </source>
</evidence>
<evidence type="ECO:0000256" key="1">
    <source>
        <dbReference type="SAM" id="MobiDB-lite"/>
    </source>
</evidence>
<keyword evidence="2" id="KW-0732">Signal</keyword>
<feature type="signal peptide" evidence="2">
    <location>
        <begin position="1"/>
        <end position="15"/>
    </location>
</feature>
<proteinExistence type="predicted"/>
<accession>A0ABD1D4F0</accession>